<feature type="chain" id="PRO_5046046734" evidence="2">
    <location>
        <begin position="28"/>
        <end position="432"/>
    </location>
</feature>
<feature type="compositionally biased region" description="Low complexity" evidence="1">
    <location>
        <begin position="412"/>
        <end position="432"/>
    </location>
</feature>
<comment type="caution">
    <text evidence="3">The sequence shown here is derived from an EMBL/GenBank/DDBJ whole genome shotgun (WGS) entry which is preliminary data.</text>
</comment>
<keyword evidence="2" id="KW-0732">Signal</keyword>
<gene>
    <name evidence="3" type="ORF">ACFQPS_14475</name>
</gene>
<proteinExistence type="predicted"/>
<evidence type="ECO:0000256" key="1">
    <source>
        <dbReference type="SAM" id="MobiDB-lite"/>
    </source>
</evidence>
<feature type="compositionally biased region" description="Low complexity" evidence="1">
    <location>
        <begin position="63"/>
        <end position="105"/>
    </location>
</feature>
<name>A0ABW2KZM1_9PROT</name>
<feature type="region of interest" description="Disordered" evidence="1">
    <location>
        <begin position="408"/>
        <end position="432"/>
    </location>
</feature>
<reference evidence="4" key="1">
    <citation type="journal article" date="2019" name="Int. J. Syst. Evol. Microbiol.">
        <title>The Global Catalogue of Microorganisms (GCM) 10K type strain sequencing project: providing services to taxonomists for standard genome sequencing and annotation.</title>
        <authorList>
            <consortium name="The Broad Institute Genomics Platform"/>
            <consortium name="The Broad Institute Genome Sequencing Center for Infectious Disease"/>
            <person name="Wu L."/>
            <person name="Ma J."/>
        </authorList>
    </citation>
    <scope>NUCLEOTIDE SEQUENCE [LARGE SCALE GENOMIC DNA]</scope>
    <source>
        <strain evidence="4">CGMCC 1.16275</strain>
    </source>
</reference>
<evidence type="ECO:0000313" key="3">
    <source>
        <dbReference type="EMBL" id="MFC7334371.1"/>
    </source>
</evidence>
<organism evidence="3 4">
    <name type="scientific">Rhodocista pekingensis</name>
    <dbReference type="NCBI Taxonomy" id="201185"/>
    <lineage>
        <taxon>Bacteria</taxon>
        <taxon>Pseudomonadati</taxon>
        <taxon>Pseudomonadota</taxon>
        <taxon>Alphaproteobacteria</taxon>
        <taxon>Rhodospirillales</taxon>
        <taxon>Azospirillaceae</taxon>
        <taxon>Rhodocista</taxon>
    </lineage>
</organism>
<sequence>MVPHVSLKLARLLLAGAALTVAGSAAAQSTPQTEQPGSGGGLILPGTVQSTPSGSTAAGTITQRPQQAPAAQQPRPAAQPQQPRPAPQAQAPQGQAPQAQAQRAPSKPPEKTGVPQGTWDIAPDVYSDGSFKLCAAENRFDNNLILIMLQGPNKKTNLMIGAPGAQMPPGARFKAQIKIDSKLDKEINGAVVAPELVALNTGQEEEIARGIGTGNVLTVMLPGQGVAFQLKGTSKALSDLSACVDQAAAGTLKLPPPPPAMPPQLAKLLLDAGLKDARALPVDKMPPEQRPGDFAWQIGQKVLGSIRNFPIREEAGDLAKISQTYVDSVSKTCQGTFTPTLGAVETVKQVTFRTGSALCEMKEGKVFVSLVMYLSAQRTLGVFSHEAMESEKATAEAASAGILKALKEAAAKEPPAQQGQAAPQQPAPQQKK</sequence>
<evidence type="ECO:0000313" key="4">
    <source>
        <dbReference type="Proteomes" id="UP001596456"/>
    </source>
</evidence>
<keyword evidence="4" id="KW-1185">Reference proteome</keyword>
<evidence type="ECO:0000256" key="2">
    <source>
        <dbReference type="SAM" id="SignalP"/>
    </source>
</evidence>
<protein>
    <submittedName>
        <fullName evidence="3">Uncharacterized protein</fullName>
    </submittedName>
</protein>
<dbReference type="EMBL" id="JBHTCM010000015">
    <property type="protein sequence ID" value="MFC7334371.1"/>
    <property type="molecule type" value="Genomic_DNA"/>
</dbReference>
<dbReference type="Proteomes" id="UP001596456">
    <property type="component" value="Unassembled WGS sequence"/>
</dbReference>
<accession>A0ABW2KZM1</accession>
<feature type="signal peptide" evidence="2">
    <location>
        <begin position="1"/>
        <end position="27"/>
    </location>
</feature>
<feature type="region of interest" description="Disordered" evidence="1">
    <location>
        <begin position="27"/>
        <end position="121"/>
    </location>
</feature>
<dbReference type="RefSeq" id="WP_377359930.1">
    <property type="nucleotide sequence ID" value="NZ_JBHTCM010000015.1"/>
</dbReference>
<feature type="compositionally biased region" description="Polar residues" evidence="1">
    <location>
        <begin position="47"/>
        <end position="62"/>
    </location>
</feature>